<proteinExistence type="inferred from homology"/>
<dbReference type="AlphaFoldDB" id="A0A8J4H575"/>
<comment type="similarity">
    <text evidence="7">Belongs to the DNA polymerase HolA subunit family.</text>
</comment>
<dbReference type="SUPFAM" id="SSF48019">
    <property type="entry name" value="post-AAA+ oligomerization domain-like"/>
    <property type="match status" value="1"/>
</dbReference>
<dbReference type="GO" id="GO:0003677">
    <property type="term" value="F:DNA binding"/>
    <property type="evidence" value="ECO:0007669"/>
    <property type="project" value="InterPro"/>
</dbReference>
<reference evidence="11" key="1">
    <citation type="submission" date="2021-04" db="EMBL/GenBank/DDBJ databases">
        <title>Draft genome sequence of Xylanibacillus composti strain K13.</title>
        <authorList>
            <person name="Uke A."/>
            <person name="Chhe C."/>
            <person name="Baramee S."/>
            <person name="Kosugi A."/>
        </authorList>
    </citation>
    <scope>NUCLEOTIDE SEQUENCE</scope>
    <source>
        <strain evidence="11">K13</strain>
    </source>
</reference>
<dbReference type="GO" id="GO:0006261">
    <property type="term" value="P:DNA-templated DNA replication"/>
    <property type="evidence" value="ECO:0007669"/>
    <property type="project" value="TreeGrafter"/>
</dbReference>
<dbReference type="Pfam" id="PF21694">
    <property type="entry name" value="DNA_pol3_delta_C"/>
    <property type="match status" value="1"/>
</dbReference>
<keyword evidence="12" id="KW-1185">Reference proteome</keyword>
<dbReference type="Gene3D" id="1.20.272.10">
    <property type="match status" value="1"/>
</dbReference>
<gene>
    <name evidence="11" type="primary">yqeN</name>
    <name evidence="11" type="ORF">XYCOK13_25450</name>
</gene>
<dbReference type="EMBL" id="BOVK01000032">
    <property type="protein sequence ID" value="GIQ69721.1"/>
    <property type="molecule type" value="Genomic_DNA"/>
</dbReference>
<feature type="domain" description="DNA polymerase III delta subunit-like C-terminal" evidence="10">
    <location>
        <begin position="217"/>
        <end position="337"/>
    </location>
</feature>
<dbReference type="GO" id="GO:0003887">
    <property type="term" value="F:DNA-directed DNA polymerase activity"/>
    <property type="evidence" value="ECO:0007669"/>
    <property type="project" value="UniProtKB-KW"/>
</dbReference>
<evidence type="ECO:0000256" key="3">
    <source>
        <dbReference type="ARBA" id="ARBA00022679"/>
    </source>
</evidence>
<comment type="catalytic activity">
    <reaction evidence="8">
        <text>DNA(n) + a 2'-deoxyribonucleoside 5'-triphosphate = DNA(n+1) + diphosphate</text>
        <dbReference type="Rhea" id="RHEA:22508"/>
        <dbReference type="Rhea" id="RHEA-COMP:17339"/>
        <dbReference type="Rhea" id="RHEA-COMP:17340"/>
        <dbReference type="ChEBI" id="CHEBI:33019"/>
        <dbReference type="ChEBI" id="CHEBI:61560"/>
        <dbReference type="ChEBI" id="CHEBI:173112"/>
        <dbReference type="EC" id="2.7.7.7"/>
    </reaction>
</comment>
<evidence type="ECO:0000256" key="8">
    <source>
        <dbReference type="ARBA" id="ARBA00049244"/>
    </source>
</evidence>
<dbReference type="Gene3D" id="1.10.8.60">
    <property type="match status" value="1"/>
</dbReference>
<dbReference type="PANTHER" id="PTHR34388:SF1">
    <property type="entry name" value="DNA POLYMERASE III SUBUNIT DELTA"/>
    <property type="match status" value="1"/>
</dbReference>
<dbReference type="Gene3D" id="3.40.50.300">
    <property type="entry name" value="P-loop containing nucleotide triphosphate hydrolases"/>
    <property type="match status" value="1"/>
</dbReference>
<organism evidence="11 12">
    <name type="scientific">Xylanibacillus composti</name>
    <dbReference type="NCBI Taxonomy" id="1572762"/>
    <lineage>
        <taxon>Bacteria</taxon>
        <taxon>Bacillati</taxon>
        <taxon>Bacillota</taxon>
        <taxon>Bacilli</taxon>
        <taxon>Bacillales</taxon>
        <taxon>Paenibacillaceae</taxon>
        <taxon>Xylanibacillus</taxon>
    </lineage>
</organism>
<evidence type="ECO:0000256" key="4">
    <source>
        <dbReference type="ARBA" id="ARBA00022695"/>
    </source>
</evidence>
<keyword evidence="6" id="KW-0239">DNA-directed DNA polymerase</keyword>
<dbReference type="RefSeq" id="WP_213412513.1">
    <property type="nucleotide sequence ID" value="NZ_BOVK01000032.1"/>
</dbReference>
<dbReference type="PANTHER" id="PTHR34388">
    <property type="entry name" value="DNA POLYMERASE III SUBUNIT DELTA"/>
    <property type="match status" value="1"/>
</dbReference>
<dbReference type="InterPro" id="IPR005790">
    <property type="entry name" value="DNA_polIII_delta"/>
</dbReference>
<evidence type="ECO:0000313" key="12">
    <source>
        <dbReference type="Proteomes" id="UP000677918"/>
    </source>
</evidence>
<dbReference type="NCBIfam" id="TIGR01128">
    <property type="entry name" value="holA"/>
    <property type="match status" value="1"/>
</dbReference>
<dbReference type="InterPro" id="IPR010372">
    <property type="entry name" value="DNA_pol3_delta_N"/>
</dbReference>
<evidence type="ECO:0000256" key="7">
    <source>
        <dbReference type="ARBA" id="ARBA00034754"/>
    </source>
</evidence>
<dbReference type="Pfam" id="PF06144">
    <property type="entry name" value="DNA_pol3_delta"/>
    <property type="match status" value="1"/>
</dbReference>
<name>A0A8J4H575_9BACL</name>
<dbReference type="SUPFAM" id="SSF52540">
    <property type="entry name" value="P-loop containing nucleoside triphosphate hydrolases"/>
    <property type="match status" value="1"/>
</dbReference>
<evidence type="ECO:0000259" key="10">
    <source>
        <dbReference type="Pfam" id="PF21694"/>
    </source>
</evidence>
<keyword evidence="5" id="KW-0235">DNA replication</keyword>
<evidence type="ECO:0000256" key="1">
    <source>
        <dbReference type="ARBA" id="ARBA00012417"/>
    </source>
</evidence>
<keyword evidence="4" id="KW-0548">Nucleotidyltransferase</keyword>
<evidence type="ECO:0000313" key="11">
    <source>
        <dbReference type="EMBL" id="GIQ69721.1"/>
    </source>
</evidence>
<evidence type="ECO:0000256" key="5">
    <source>
        <dbReference type="ARBA" id="ARBA00022705"/>
    </source>
</evidence>
<evidence type="ECO:0000256" key="2">
    <source>
        <dbReference type="ARBA" id="ARBA00017703"/>
    </source>
</evidence>
<keyword evidence="3" id="KW-0808">Transferase</keyword>
<evidence type="ECO:0000259" key="9">
    <source>
        <dbReference type="Pfam" id="PF06144"/>
    </source>
</evidence>
<comment type="caution">
    <text evidence="11">The sequence shown here is derived from an EMBL/GenBank/DDBJ whole genome shotgun (WGS) entry which is preliminary data.</text>
</comment>
<dbReference type="GO" id="GO:0009360">
    <property type="term" value="C:DNA polymerase III complex"/>
    <property type="evidence" value="ECO:0007669"/>
    <property type="project" value="InterPro"/>
</dbReference>
<protein>
    <recommendedName>
        <fullName evidence="2">DNA polymerase III subunit delta</fullName>
        <ecNumber evidence="1">2.7.7.7</ecNumber>
    </recommendedName>
</protein>
<dbReference type="Proteomes" id="UP000677918">
    <property type="component" value="Unassembled WGS sequence"/>
</dbReference>
<sequence length="345" mass="38712">MSDRTVWRQMTKGQLKPVYVCYGSEGYLMEEFLRQLTAQVVEPGTEELAVSKYDCSETPLAHVLEDAETLPFMAARKLVVAVNAVFLTGSKDKSKVDHDVERLHQYLEAPSETTVLLFTVHENKLDERKKIVKKLKQLDGMVPCTSLTPGELAVWIERRLEKLGCRIEGEALETVAASGGNNLQLLAGELDKLAALAGRNSTVTQEMVLAIMTRTVEQNIFQMVDDIVNNRMDKAFAMLDELLKQKEEPIKIASLIARQYRIIAQVKELSRRGYSQQQIASSIGVHPYAVKVAVGQSRHYEDRRLANILQWLGELDYDMKTGRVEKQLGLDMFLLQLAAGSRASG</sequence>
<dbReference type="InterPro" id="IPR048466">
    <property type="entry name" value="DNA_pol3_delta-like_C"/>
</dbReference>
<dbReference type="InterPro" id="IPR008921">
    <property type="entry name" value="DNA_pol3_clamp-load_cplx_C"/>
</dbReference>
<feature type="domain" description="DNA polymerase III delta N-terminal" evidence="9">
    <location>
        <begin position="19"/>
        <end position="144"/>
    </location>
</feature>
<evidence type="ECO:0000256" key="6">
    <source>
        <dbReference type="ARBA" id="ARBA00022932"/>
    </source>
</evidence>
<dbReference type="InterPro" id="IPR027417">
    <property type="entry name" value="P-loop_NTPase"/>
</dbReference>
<accession>A0A8J4H575</accession>
<dbReference type="EC" id="2.7.7.7" evidence="1"/>